<dbReference type="InterPro" id="IPR029063">
    <property type="entry name" value="SAM-dependent_MTases_sf"/>
</dbReference>
<evidence type="ECO:0000256" key="1">
    <source>
        <dbReference type="SAM" id="MobiDB-lite"/>
    </source>
</evidence>
<dbReference type="AlphaFoldDB" id="L9X6X6"/>
<sequence>MKSRLAESLRRSRVRRTAGAIGAVDDPAARRLADGFRICLRDSFTADQRATFARISDRKSALQNDDSEVTYSFHGPSDEGVTEDVYDGRSSTVTVSEFPHCPSRYGTLLTALLTQYHSPSVVEFGTCLGTSAAYMGAGLDSGHLTTIEAGEPQVRIARETIEKLAWRTELPPDRGCSRTCSWRTVPRRTSTSRSSTATTRRTRRSSTSTRCTSSRTRTRSSRSTT</sequence>
<evidence type="ECO:0000313" key="2">
    <source>
        <dbReference type="EMBL" id="ELY56368.1"/>
    </source>
</evidence>
<name>L9X6X6_9EURY</name>
<evidence type="ECO:0000313" key="3">
    <source>
        <dbReference type="Proteomes" id="UP000011531"/>
    </source>
</evidence>
<comment type="caution">
    <text evidence="2">The sequence shown here is derived from an EMBL/GenBank/DDBJ whole genome shotgun (WGS) entry which is preliminary data.</text>
</comment>
<gene>
    <name evidence="2" type="ORF">C492_14741</name>
</gene>
<accession>L9X6X6</accession>
<dbReference type="Gene3D" id="3.40.50.150">
    <property type="entry name" value="Vaccinia Virus protein VP39"/>
    <property type="match status" value="1"/>
</dbReference>
<proteinExistence type="predicted"/>
<protein>
    <submittedName>
        <fullName evidence="2">Uncharacterized protein</fullName>
    </submittedName>
</protein>
<dbReference type="STRING" id="1227498.C492_14741"/>
<feature type="region of interest" description="Disordered" evidence="1">
    <location>
        <begin position="173"/>
        <end position="225"/>
    </location>
</feature>
<feature type="compositionally biased region" description="Basic residues" evidence="1">
    <location>
        <begin position="216"/>
        <end position="225"/>
    </location>
</feature>
<organism evidence="2 3">
    <name type="scientific">Natronococcus jeotgali DSM 18795</name>
    <dbReference type="NCBI Taxonomy" id="1227498"/>
    <lineage>
        <taxon>Archaea</taxon>
        <taxon>Methanobacteriati</taxon>
        <taxon>Methanobacteriota</taxon>
        <taxon>Stenosarchaea group</taxon>
        <taxon>Halobacteria</taxon>
        <taxon>Halobacteriales</taxon>
        <taxon>Natrialbaceae</taxon>
        <taxon>Natronococcus</taxon>
    </lineage>
</organism>
<dbReference type="EMBL" id="AOIA01000126">
    <property type="protein sequence ID" value="ELY56368.1"/>
    <property type="molecule type" value="Genomic_DNA"/>
</dbReference>
<dbReference type="Proteomes" id="UP000011531">
    <property type="component" value="Unassembled WGS sequence"/>
</dbReference>
<reference evidence="2 3" key="1">
    <citation type="journal article" date="2014" name="PLoS Genet.">
        <title>Phylogenetically driven sequencing of extremely halophilic archaea reveals strategies for static and dynamic osmo-response.</title>
        <authorList>
            <person name="Becker E.A."/>
            <person name="Seitzer P.M."/>
            <person name="Tritt A."/>
            <person name="Larsen D."/>
            <person name="Krusor M."/>
            <person name="Yao A.I."/>
            <person name="Wu D."/>
            <person name="Madern D."/>
            <person name="Eisen J.A."/>
            <person name="Darling A.E."/>
            <person name="Facciotti M.T."/>
        </authorList>
    </citation>
    <scope>NUCLEOTIDE SEQUENCE [LARGE SCALE GENOMIC DNA]</scope>
    <source>
        <strain evidence="2 3">DSM 18795</strain>
    </source>
</reference>
<keyword evidence="3" id="KW-1185">Reference proteome</keyword>
<dbReference type="SUPFAM" id="SSF53335">
    <property type="entry name" value="S-adenosyl-L-methionine-dependent methyltransferases"/>
    <property type="match status" value="1"/>
</dbReference>
<feature type="compositionally biased region" description="Low complexity" evidence="1">
    <location>
        <begin position="187"/>
        <end position="215"/>
    </location>
</feature>